<dbReference type="GO" id="GO:0043025">
    <property type="term" value="C:neuronal cell body"/>
    <property type="evidence" value="ECO:0000318"/>
    <property type="project" value="GO_Central"/>
</dbReference>
<reference evidence="4" key="3">
    <citation type="submission" date="2025-09" db="UniProtKB">
        <authorList>
            <consortium name="Ensembl"/>
        </authorList>
    </citation>
    <scope>IDENTIFICATION</scope>
    <source>
        <strain evidence="4">Hd-rR</strain>
    </source>
</reference>
<dbReference type="Proteomes" id="UP000001038">
    <property type="component" value="Chromosome 22"/>
</dbReference>
<reference evidence="4 5" key="1">
    <citation type="journal article" date="2007" name="Nature">
        <title>The medaka draft genome and insights into vertebrate genome evolution.</title>
        <authorList>
            <person name="Kasahara M."/>
            <person name="Naruse K."/>
            <person name="Sasaki S."/>
            <person name="Nakatani Y."/>
            <person name="Qu W."/>
            <person name="Ahsan B."/>
            <person name="Yamada T."/>
            <person name="Nagayasu Y."/>
            <person name="Doi K."/>
            <person name="Kasai Y."/>
            <person name="Jindo T."/>
            <person name="Kobayashi D."/>
            <person name="Shimada A."/>
            <person name="Toyoda A."/>
            <person name="Kuroki Y."/>
            <person name="Fujiyama A."/>
            <person name="Sasaki T."/>
            <person name="Shimizu A."/>
            <person name="Asakawa S."/>
            <person name="Shimizu N."/>
            <person name="Hashimoto S."/>
            <person name="Yang J."/>
            <person name="Lee Y."/>
            <person name="Matsushima K."/>
            <person name="Sugano S."/>
            <person name="Sakaizumi M."/>
            <person name="Narita T."/>
            <person name="Ohishi K."/>
            <person name="Haga S."/>
            <person name="Ohta F."/>
            <person name="Nomoto H."/>
            <person name="Nogata K."/>
            <person name="Morishita T."/>
            <person name="Endo T."/>
            <person name="Shin-I T."/>
            <person name="Takeda H."/>
            <person name="Morishita S."/>
            <person name="Kohara Y."/>
        </authorList>
    </citation>
    <scope>NUCLEOTIDE SEQUENCE [LARGE SCALE GENOMIC DNA]</scope>
    <source>
        <strain evidence="4 5">Hd-rR</strain>
    </source>
</reference>
<sequence>MASSREWVREVQEEARRAPTANLDFCPHKYSLLIIIGRTARPRRTEHVSGEIERGIRSWDVDLKSCNLNLYLQEFLSHHTVSFKGSGQKNLRHCTKVLDIQVLISPTQEQACSEVFALLSRESAHKLLILAGLTAEESGDLLFHKGRFSARQLTQILTEQLLDLESSGSSHLHSKISLTFSCPNVGQWKKTLLANPSLQGPITLRINPPEVLPAMESLQGFTSLISSTLCPASSFDLLPPPSSVGFLKLSRPCCYVFPAGCGDCAFFAINGFTVLVDGGSDSQACFWKLVRHLDRVDAVLLTHTGTENLPGVISFLQRKVGEKELTSELKEDSSKKLISPELGVLFFNAPSRLQEEQQCVDDVLKSTQQAALTLQLLNKLDIKPQPMFRPQGVPIKPLTLFQKMGVGQLDLYILSPGKNSPEYETFMHSWPDGAPLKGQNLPLPVLASVTALLVWHPACPHEKVVRVLFPGVTPQEKLLQGLEKLKGLDFLQSPTVTTGDLERLGEDRKKQRTESVDSCKSKEKEGTNKQGKERGVREEGKDALLKEKAKTLNGSGSRDQTTKKETGLKHKASFSEKNSAKKGVDWKKEEKTGSREENNFLRKNQTKKDPVSSKPKNENKTKIKKETTNDSKTGEKRLRKSFGKELNESKKENRNSEMPNNSAKPTAVAKIPESENSELQKEKKVEKKQIGSKMSTPEDMTRDFLQLEEESKLKKAEASNGDRKRSSESEKEKSPKGLNREMCNETAGRSEEEAGALGVMAAEFPQKSKQQPTNEGVEINSQKNLFHEPESSRKQAKVVGFPSPFNKTPKTECIVEQDLTPTEYTLLDGALRNTPPSQSSPENQGPNSHEEQTVEQTSPDSRPNSAGHTPYCLSPDDVWCNRATQLSRLQDRMNDPDVADPVLCQKREEQLPQSPENPTKTKDKHLSFLPLGTFKEGSSDPSPSMATTTTTHSMPAEVSSPQSTEVDESLSMSFEQGASTVSQREGDDSVHHSNGGHLSGLSLPVKKPPRSLGQTPEMGRPPAPNTLLLEGSSHDVDLCLVSPCEFKHFKHPESGAGEASKGSPAPHQHSINNKSKKDNSQSESNAPVCTEDCPSTTADGALDSDEEESCSEASNSPHDLHNSQGLPADPLPAPLRDSPPLPPNPDASMPVPQSDLNVQGKKSKATGTRGKKLQGVIDGPQKLGSGKSRTVSGVTKGNASSARTAPAKASAGSASKPNSSGDVSVYVDLAYIPSGASAPTVTVDFFRCVRSSCYIVSGNSPEREELMRQTLDALLDGKSSWLDAVQVTLIPTFESASMQEWYQHTLDRQRELNVTVLGSNSTVAMQDETFPACKIEF</sequence>
<gene>
    <name evidence="4" type="primary">LOC101168906</name>
</gene>
<dbReference type="InterPro" id="IPR026074">
    <property type="entry name" value="MAP1"/>
</dbReference>
<dbReference type="Pfam" id="PF25281">
    <property type="entry name" value="MBL_MAP1B"/>
    <property type="match status" value="1"/>
</dbReference>
<dbReference type="GO" id="GO:0008017">
    <property type="term" value="F:microtubule binding"/>
    <property type="evidence" value="ECO:0000318"/>
    <property type="project" value="GO_Central"/>
</dbReference>
<feature type="compositionally biased region" description="Low complexity" evidence="1">
    <location>
        <begin position="1198"/>
        <end position="1220"/>
    </location>
</feature>
<feature type="domain" description="Microtubule-associated protein 1B/S N-terminal" evidence="2">
    <location>
        <begin position="32"/>
        <end position="226"/>
    </location>
</feature>
<accession>A0A3B3H7F5</accession>
<dbReference type="STRING" id="8090.ENSORLP00000027776"/>
<dbReference type="GeneID" id="101168906"/>
<dbReference type="OrthoDB" id="5371837at2759"/>
<feature type="compositionally biased region" description="Basic residues" evidence="1">
    <location>
        <begin position="1161"/>
        <end position="1172"/>
    </location>
</feature>
<evidence type="ECO:0000259" key="2">
    <source>
        <dbReference type="Pfam" id="PF23415"/>
    </source>
</evidence>
<keyword evidence="5" id="KW-1185">Reference proteome</keyword>
<feature type="domain" description="Microtubule-associated protein 1A/B/S-like MBL-like" evidence="3">
    <location>
        <begin position="233"/>
        <end position="502"/>
    </location>
</feature>
<dbReference type="InterPro" id="IPR056617">
    <property type="entry name" value="MAP1B/S_N"/>
</dbReference>
<dbReference type="Pfam" id="PF23415">
    <property type="entry name" value="MAPB1_N"/>
    <property type="match status" value="1"/>
</dbReference>
<dbReference type="GO" id="GO:0030425">
    <property type="term" value="C:dendrite"/>
    <property type="evidence" value="ECO:0000318"/>
    <property type="project" value="GO_Central"/>
</dbReference>
<dbReference type="RefSeq" id="XP_011488577.1">
    <property type="nucleotide sequence ID" value="XM_011490275.3"/>
</dbReference>
<feature type="region of interest" description="Disordered" evidence="1">
    <location>
        <begin position="499"/>
        <end position="1030"/>
    </location>
</feature>
<proteinExistence type="predicted"/>
<dbReference type="GO" id="GO:0005875">
    <property type="term" value="C:microtubule associated complex"/>
    <property type="evidence" value="ECO:0000318"/>
    <property type="project" value="GO_Central"/>
</dbReference>
<dbReference type="InterPro" id="IPR036866">
    <property type="entry name" value="RibonucZ/Hydroxyglut_hydro"/>
</dbReference>
<dbReference type="GO" id="GO:0045202">
    <property type="term" value="C:synapse"/>
    <property type="evidence" value="ECO:0000318"/>
    <property type="project" value="GO_Central"/>
</dbReference>
<dbReference type="InterPro" id="IPR057480">
    <property type="entry name" value="MAP1A/B/S-like_MBL"/>
</dbReference>
<feature type="region of interest" description="Disordered" evidence="1">
    <location>
        <begin position="1049"/>
        <end position="1220"/>
    </location>
</feature>
<feature type="compositionally biased region" description="Basic and acidic residues" evidence="1">
    <location>
        <begin position="500"/>
        <end position="550"/>
    </location>
</feature>
<dbReference type="SUPFAM" id="SSF56281">
    <property type="entry name" value="Metallo-hydrolase/oxidoreductase"/>
    <property type="match status" value="1"/>
</dbReference>
<reference evidence="4" key="2">
    <citation type="submission" date="2025-08" db="UniProtKB">
        <authorList>
            <consortium name="Ensembl"/>
        </authorList>
    </citation>
    <scope>IDENTIFICATION</scope>
    <source>
        <strain evidence="4">Hd-rR</strain>
    </source>
</reference>
<feature type="compositionally biased region" description="Polar residues" evidence="1">
    <location>
        <begin position="854"/>
        <end position="867"/>
    </location>
</feature>
<feature type="compositionally biased region" description="Polar residues" evidence="1">
    <location>
        <begin position="767"/>
        <end position="784"/>
    </location>
</feature>
<dbReference type="PANTHER" id="PTHR13843:SF11">
    <property type="entry name" value="MICROTUBULE-ASSOCIATED PROTEIN 1S"/>
    <property type="match status" value="1"/>
</dbReference>
<feature type="compositionally biased region" description="Basic and acidic residues" evidence="1">
    <location>
        <begin position="709"/>
        <end position="752"/>
    </location>
</feature>
<dbReference type="GO" id="GO:0000226">
    <property type="term" value="P:microtubule cytoskeleton organization"/>
    <property type="evidence" value="ECO:0000318"/>
    <property type="project" value="GO_Central"/>
</dbReference>
<evidence type="ECO:0000313" key="5">
    <source>
        <dbReference type="Proteomes" id="UP000001038"/>
    </source>
</evidence>
<feature type="compositionally biased region" description="Basic and acidic residues" evidence="1">
    <location>
        <begin position="678"/>
        <end position="689"/>
    </location>
</feature>
<evidence type="ECO:0000256" key="1">
    <source>
        <dbReference type="SAM" id="MobiDB-lite"/>
    </source>
</evidence>
<dbReference type="GO" id="GO:0003779">
    <property type="term" value="F:actin binding"/>
    <property type="evidence" value="ECO:0000318"/>
    <property type="project" value="GO_Central"/>
</dbReference>
<evidence type="ECO:0000313" key="4">
    <source>
        <dbReference type="Ensembl" id="ENSORLP00000027776.1"/>
    </source>
</evidence>
<organism evidence="4 5">
    <name type="scientific">Oryzias latipes</name>
    <name type="common">Japanese rice fish</name>
    <name type="synonym">Japanese killifish</name>
    <dbReference type="NCBI Taxonomy" id="8090"/>
    <lineage>
        <taxon>Eukaryota</taxon>
        <taxon>Metazoa</taxon>
        <taxon>Chordata</taxon>
        <taxon>Craniata</taxon>
        <taxon>Vertebrata</taxon>
        <taxon>Euteleostomi</taxon>
        <taxon>Actinopterygii</taxon>
        <taxon>Neopterygii</taxon>
        <taxon>Teleostei</taxon>
        <taxon>Neoteleostei</taxon>
        <taxon>Acanthomorphata</taxon>
        <taxon>Ovalentaria</taxon>
        <taxon>Atherinomorphae</taxon>
        <taxon>Beloniformes</taxon>
        <taxon>Adrianichthyidae</taxon>
        <taxon>Oryziinae</taxon>
        <taxon>Oryzias</taxon>
    </lineage>
</organism>
<dbReference type="GO" id="GO:0007409">
    <property type="term" value="P:axonogenesis"/>
    <property type="evidence" value="ECO:0000318"/>
    <property type="project" value="GO_Central"/>
</dbReference>
<dbReference type="KEGG" id="ola:101168906"/>
<evidence type="ECO:0008006" key="6">
    <source>
        <dbReference type="Google" id="ProtNLM"/>
    </source>
</evidence>
<feature type="compositionally biased region" description="Basic and acidic residues" evidence="1">
    <location>
        <begin position="578"/>
        <end position="655"/>
    </location>
</feature>
<dbReference type="GO" id="GO:0016358">
    <property type="term" value="P:dendrite development"/>
    <property type="evidence" value="ECO:0000318"/>
    <property type="project" value="GO_Central"/>
</dbReference>
<feature type="compositionally biased region" description="Polar residues" evidence="1">
    <location>
        <begin position="939"/>
        <end position="983"/>
    </location>
</feature>
<dbReference type="PANTHER" id="PTHR13843">
    <property type="entry name" value="MICROTUBULE-ASSOCIATED PROTEIN"/>
    <property type="match status" value="1"/>
</dbReference>
<dbReference type="Ensembl" id="ENSORLT00000035838.1">
    <property type="protein sequence ID" value="ENSORLP00000027776.1"/>
    <property type="gene ID" value="ENSORLG00000028835.1"/>
</dbReference>
<name>A0A3B3H7F5_ORYLA</name>
<dbReference type="InParanoid" id="A0A3B3H7F5"/>
<dbReference type="GeneTree" id="ENSGT00940000160221"/>
<feature type="compositionally biased region" description="Pro residues" evidence="1">
    <location>
        <begin position="1129"/>
        <end position="1145"/>
    </location>
</feature>
<feature type="compositionally biased region" description="Polar residues" evidence="1">
    <location>
        <begin position="834"/>
        <end position="847"/>
    </location>
</feature>
<feature type="compositionally biased region" description="Polar residues" evidence="1">
    <location>
        <begin position="1187"/>
        <end position="1197"/>
    </location>
</feature>
<protein>
    <recommendedName>
        <fullName evidence="6">Microtubule-associated protein 1Sb</fullName>
    </recommendedName>
</protein>
<dbReference type="Bgee" id="ENSORLG00000028835">
    <property type="expression patterns" value="Expressed in brain and 6 other cell types or tissues"/>
</dbReference>
<evidence type="ECO:0000259" key="3">
    <source>
        <dbReference type="Pfam" id="PF25281"/>
    </source>
</evidence>
<dbReference type="GO" id="GO:0005829">
    <property type="term" value="C:cytosol"/>
    <property type="evidence" value="ECO:0000318"/>
    <property type="project" value="GO_Central"/>
</dbReference>
<feature type="compositionally biased region" description="Polar residues" evidence="1">
    <location>
        <begin position="1081"/>
        <end position="1098"/>
    </location>
</feature>
<dbReference type="GO" id="GO:0031114">
    <property type="term" value="P:regulation of microtubule depolymerization"/>
    <property type="evidence" value="ECO:0000318"/>
    <property type="project" value="GO_Central"/>
</dbReference>
<dbReference type="GO" id="GO:0005874">
    <property type="term" value="C:microtubule"/>
    <property type="evidence" value="ECO:0000318"/>
    <property type="project" value="GO_Central"/>
</dbReference>